<proteinExistence type="inferred from homology"/>
<evidence type="ECO:0000259" key="9">
    <source>
        <dbReference type="Pfam" id="PF02706"/>
    </source>
</evidence>
<gene>
    <name evidence="11" type="ORF">ACFPYN_12560</name>
</gene>
<comment type="subcellular location">
    <subcellularLocation>
        <location evidence="1">Cell membrane</location>
        <topology evidence="1">Multi-pass membrane protein</topology>
    </subcellularLocation>
</comment>
<evidence type="ECO:0000256" key="5">
    <source>
        <dbReference type="ARBA" id="ARBA00022989"/>
    </source>
</evidence>
<dbReference type="InterPro" id="IPR050445">
    <property type="entry name" value="Bact_polysacc_biosynth/exp"/>
</dbReference>
<comment type="caution">
    <text evidence="11">The sequence shown here is derived from an EMBL/GenBank/DDBJ whole genome shotgun (WGS) entry which is preliminary data.</text>
</comment>
<dbReference type="EMBL" id="JBHSRI010000019">
    <property type="protein sequence ID" value="MFC6040255.1"/>
    <property type="molecule type" value="Genomic_DNA"/>
</dbReference>
<keyword evidence="3" id="KW-1003">Cell membrane</keyword>
<evidence type="ECO:0000256" key="2">
    <source>
        <dbReference type="ARBA" id="ARBA00006683"/>
    </source>
</evidence>
<name>A0ABW1L8D6_9BACL</name>
<evidence type="ECO:0000256" key="4">
    <source>
        <dbReference type="ARBA" id="ARBA00022692"/>
    </source>
</evidence>
<dbReference type="InterPro" id="IPR032807">
    <property type="entry name" value="GNVR"/>
</dbReference>
<keyword evidence="5 8" id="KW-1133">Transmembrane helix</keyword>
<protein>
    <submittedName>
        <fullName evidence="11">YveK family protein</fullName>
    </submittedName>
</protein>
<feature type="domain" description="Tyrosine-protein kinase G-rich" evidence="10">
    <location>
        <begin position="143"/>
        <end position="195"/>
    </location>
</feature>
<dbReference type="PANTHER" id="PTHR32309:SF13">
    <property type="entry name" value="FERRIC ENTEROBACTIN TRANSPORT PROTEIN FEPE"/>
    <property type="match status" value="1"/>
</dbReference>
<feature type="region of interest" description="Disordered" evidence="7">
    <location>
        <begin position="228"/>
        <end position="248"/>
    </location>
</feature>
<dbReference type="RefSeq" id="WP_377734639.1">
    <property type="nucleotide sequence ID" value="NZ_JBHSRI010000019.1"/>
</dbReference>
<dbReference type="PANTHER" id="PTHR32309">
    <property type="entry name" value="TYROSINE-PROTEIN KINASE"/>
    <property type="match status" value="1"/>
</dbReference>
<evidence type="ECO:0000256" key="8">
    <source>
        <dbReference type="SAM" id="Phobius"/>
    </source>
</evidence>
<comment type="similarity">
    <text evidence="2">Belongs to the CpsC/CapA family.</text>
</comment>
<dbReference type="Pfam" id="PF13807">
    <property type="entry name" value="GNVR"/>
    <property type="match status" value="1"/>
</dbReference>
<feature type="transmembrane region" description="Helical" evidence="8">
    <location>
        <begin position="176"/>
        <end position="196"/>
    </location>
</feature>
<reference evidence="12" key="1">
    <citation type="journal article" date="2019" name="Int. J. Syst. Evol. Microbiol.">
        <title>The Global Catalogue of Microorganisms (GCM) 10K type strain sequencing project: providing services to taxonomists for standard genome sequencing and annotation.</title>
        <authorList>
            <consortium name="The Broad Institute Genomics Platform"/>
            <consortium name="The Broad Institute Genome Sequencing Center for Infectious Disease"/>
            <person name="Wu L."/>
            <person name="Ma J."/>
        </authorList>
    </citation>
    <scope>NUCLEOTIDE SEQUENCE [LARGE SCALE GENOMIC DNA]</scope>
    <source>
        <strain evidence="12">CCUG 54527</strain>
    </source>
</reference>
<keyword evidence="4 8" id="KW-0812">Transmembrane</keyword>
<evidence type="ECO:0000313" key="11">
    <source>
        <dbReference type="EMBL" id="MFC6040255.1"/>
    </source>
</evidence>
<dbReference type="Pfam" id="PF02706">
    <property type="entry name" value="Wzz"/>
    <property type="match status" value="1"/>
</dbReference>
<organism evidence="11 12">
    <name type="scientific">Paenisporosarcina macmurdoensis</name>
    <dbReference type="NCBI Taxonomy" id="212659"/>
    <lineage>
        <taxon>Bacteria</taxon>
        <taxon>Bacillati</taxon>
        <taxon>Bacillota</taxon>
        <taxon>Bacilli</taxon>
        <taxon>Bacillales</taxon>
        <taxon>Caryophanaceae</taxon>
        <taxon>Paenisporosarcina</taxon>
    </lineage>
</organism>
<dbReference type="Proteomes" id="UP001596170">
    <property type="component" value="Unassembled WGS sequence"/>
</dbReference>
<feature type="domain" description="Polysaccharide chain length determinant N-terminal" evidence="9">
    <location>
        <begin position="3"/>
        <end position="94"/>
    </location>
</feature>
<evidence type="ECO:0000313" key="12">
    <source>
        <dbReference type="Proteomes" id="UP001596170"/>
    </source>
</evidence>
<keyword evidence="12" id="KW-1185">Reference proteome</keyword>
<evidence type="ECO:0000259" key="10">
    <source>
        <dbReference type="Pfam" id="PF13807"/>
    </source>
</evidence>
<sequence length="248" mass="27408">MEETISLQELFQTLKKRMWLILSLTILATLISGVVSFFFITPIYQASTQLLVSQEKSEAPMINVGEIQTNLQLIKTYNEIIKSSAILDIVRQELALETLTTEALNSKITVSAVGESQVLTITAQDPNQFVARDIANTTASVFQREIMDIMNVDNVSILSQAKATDTQAPIKPNKMLNMAIALVVGLMLGVGLAFLLEYLDNTLKTEQEVESILGIPVIGAISSMEKKEQDKMDKMQQKLQAEGEIRNG</sequence>
<feature type="transmembrane region" description="Helical" evidence="8">
    <location>
        <begin position="20"/>
        <end position="40"/>
    </location>
</feature>
<keyword evidence="6 8" id="KW-0472">Membrane</keyword>
<evidence type="ECO:0000256" key="7">
    <source>
        <dbReference type="SAM" id="MobiDB-lite"/>
    </source>
</evidence>
<accession>A0ABW1L8D6</accession>
<evidence type="ECO:0000256" key="3">
    <source>
        <dbReference type="ARBA" id="ARBA00022475"/>
    </source>
</evidence>
<evidence type="ECO:0000256" key="1">
    <source>
        <dbReference type="ARBA" id="ARBA00004651"/>
    </source>
</evidence>
<evidence type="ECO:0000256" key="6">
    <source>
        <dbReference type="ARBA" id="ARBA00023136"/>
    </source>
</evidence>
<dbReference type="InterPro" id="IPR003856">
    <property type="entry name" value="LPS_length_determ_N"/>
</dbReference>